<feature type="compositionally biased region" description="Basic and acidic residues" evidence="2">
    <location>
        <begin position="192"/>
        <end position="209"/>
    </location>
</feature>
<dbReference type="VEuPathDB" id="FungiDB:A1Q1_07558"/>
<feature type="region of interest" description="Disordered" evidence="2">
    <location>
        <begin position="569"/>
        <end position="601"/>
    </location>
</feature>
<feature type="region of interest" description="Disordered" evidence="2">
    <location>
        <begin position="374"/>
        <end position="398"/>
    </location>
</feature>
<gene>
    <name evidence="3" type="ORF">A1Q1_07558</name>
</gene>
<dbReference type="Proteomes" id="UP000002748">
    <property type="component" value="Unassembled WGS sequence"/>
</dbReference>
<keyword evidence="1" id="KW-0175">Coiled coil</keyword>
<evidence type="ECO:0000256" key="1">
    <source>
        <dbReference type="SAM" id="Coils"/>
    </source>
</evidence>
<feature type="coiled-coil region" evidence="1">
    <location>
        <begin position="671"/>
        <end position="705"/>
    </location>
</feature>
<name>J5TJK4_TRIAS</name>
<feature type="compositionally biased region" description="Pro residues" evidence="2">
    <location>
        <begin position="163"/>
        <end position="174"/>
    </location>
</feature>
<comment type="caution">
    <text evidence="3">The sequence shown here is derived from an EMBL/GenBank/DDBJ whole genome shotgun (WGS) entry which is preliminary data.</text>
</comment>
<dbReference type="EMBL" id="ALBS01000068">
    <property type="protein sequence ID" value="EJT51231.1"/>
    <property type="molecule type" value="Genomic_DNA"/>
</dbReference>
<reference evidence="3 4" key="1">
    <citation type="journal article" date="2012" name="Eukaryot. Cell">
        <title>Draft genome sequence of CBS 2479, the standard type strain of Trichosporon asahii.</title>
        <authorList>
            <person name="Yang R.Y."/>
            <person name="Li H.T."/>
            <person name="Zhu H."/>
            <person name="Zhou G.P."/>
            <person name="Wang M."/>
            <person name="Wang L."/>
        </authorList>
    </citation>
    <scope>NUCLEOTIDE SEQUENCE [LARGE SCALE GENOMIC DNA]</scope>
    <source>
        <strain evidence="4">ATCC 90039 / CBS 2479 / JCM 2466 / KCTC 7840 / NCYC 2677 / UAMH 7654</strain>
    </source>
</reference>
<feature type="compositionally biased region" description="Low complexity" evidence="2">
    <location>
        <begin position="117"/>
        <end position="144"/>
    </location>
</feature>
<feature type="region of interest" description="Disordered" evidence="2">
    <location>
        <begin position="1"/>
        <end position="286"/>
    </location>
</feature>
<dbReference type="AlphaFoldDB" id="J5TJK4"/>
<feature type="compositionally biased region" description="Polar residues" evidence="2">
    <location>
        <begin position="374"/>
        <end position="384"/>
    </location>
</feature>
<feature type="compositionally biased region" description="Low complexity" evidence="2">
    <location>
        <begin position="31"/>
        <end position="43"/>
    </location>
</feature>
<proteinExistence type="predicted"/>
<evidence type="ECO:0000256" key="2">
    <source>
        <dbReference type="SAM" id="MobiDB-lite"/>
    </source>
</evidence>
<dbReference type="HOGENOM" id="CLU_379999_0_0_1"/>
<organism evidence="3 4">
    <name type="scientific">Trichosporon asahii var. asahii (strain ATCC 90039 / CBS 2479 / JCM 2466 / KCTC 7840 / NBRC 103889/ NCYC 2677 / UAMH 7654)</name>
    <name type="common">Yeast</name>
    <dbReference type="NCBI Taxonomy" id="1186058"/>
    <lineage>
        <taxon>Eukaryota</taxon>
        <taxon>Fungi</taxon>
        <taxon>Dikarya</taxon>
        <taxon>Basidiomycota</taxon>
        <taxon>Agaricomycotina</taxon>
        <taxon>Tremellomycetes</taxon>
        <taxon>Trichosporonales</taxon>
        <taxon>Trichosporonaceae</taxon>
        <taxon>Trichosporon</taxon>
    </lineage>
</organism>
<dbReference type="GeneID" id="25991070"/>
<protein>
    <submittedName>
        <fullName evidence="3">Uncharacterized protein</fullName>
    </submittedName>
</protein>
<sequence>MAEPQSGASVAGQKRNRDKTSLSPQSEHNNPRQAPQPAAYATRPRARRPYNKASFRQGSRHSTANAFAESTNSDQSRSLSRASRPFPYKWHDDLNRSILDALSRPRTPGSSRPASVSSTRPESAASTTSRASSSSLRSCLSRGSGPNDGRRVHWSDQERSLPSPAPRAPAPPQPLTSEAVLPFETTATVHENTTDRPHPPSHLPVEEPKLPSAPTLEASASPPAEDGLADGARTRIAEPAAEGASAVTLATAQDKQQDAGNLLELPSAPTLDASASPPAEDDLADGAGTQIAEPASEGDSAVTLTTAPGKQQVAGNLLELPSAPTLDAFASPPDEDDLADGAGTQIAEPASEGASAATLATAQDKQQAAGNLLNSAKPSTSQLKSETDVTRPVSRIPRRMASSTLMAGRKACMEKPESSNSTQLNFKSKQDQDSAIFHELISPGGKTYTARTGQLFVTNNSDTLIAVARRLNLLPTELKSISVPVPVPELKARGWIGKLVSVRARRRPVTGEANHGFTEESLMITLRPLEGGRAHTYGTRALHGRSKEQWRTLATFLTHCLEVDSVSAQDSPVAPAPSPSPSSTGILPDEPSAVLASRPKPSRSDVAKLAVLAPIVATVPAADVADAMPISLRGHLNTADDDETTKVAESLRQDNAGDSRANHGERLRANIAAIRQSIEDGQERIQMLEGQMDAQQQQINTIRDHLASQLLILEDLEAEVVSFSSLHHQ</sequence>
<accession>J5TJK4</accession>
<evidence type="ECO:0000313" key="4">
    <source>
        <dbReference type="Proteomes" id="UP000002748"/>
    </source>
</evidence>
<dbReference type="RefSeq" id="XP_014182428.1">
    <property type="nucleotide sequence ID" value="XM_014326953.1"/>
</dbReference>
<evidence type="ECO:0000313" key="3">
    <source>
        <dbReference type="EMBL" id="EJT51231.1"/>
    </source>
</evidence>
<feature type="compositionally biased region" description="Polar residues" evidence="2">
    <location>
        <begin position="54"/>
        <end position="81"/>
    </location>
</feature>
<feature type="compositionally biased region" description="Basic and acidic residues" evidence="2">
    <location>
        <begin position="148"/>
        <end position="159"/>
    </location>
</feature>
<dbReference type="KEGG" id="tasa:A1Q1_07558"/>